<keyword evidence="2" id="KW-1185">Reference proteome</keyword>
<reference evidence="1 2" key="1">
    <citation type="submission" date="2020-01" db="EMBL/GenBank/DDBJ databases">
        <title>Jiella pacifica sp. nov.</title>
        <authorList>
            <person name="Xue Z."/>
            <person name="Zhu S."/>
            <person name="Chen J."/>
            <person name="Yang J."/>
        </authorList>
    </citation>
    <scope>NUCLEOTIDE SEQUENCE [LARGE SCALE GENOMIC DNA]</scope>
    <source>
        <strain evidence="1 2">40Bstr34</strain>
    </source>
</reference>
<dbReference type="Proteomes" id="UP000469011">
    <property type="component" value="Unassembled WGS sequence"/>
</dbReference>
<comment type="caution">
    <text evidence="1">The sequence shown here is derived from an EMBL/GenBank/DDBJ whole genome shotgun (WGS) entry which is preliminary data.</text>
</comment>
<protein>
    <submittedName>
        <fullName evidence="1">Transcriptional regulator</fullName>
    </submittedName>
</protein>
<evidence type="ECO:0000313" key="1">
    <source>
        <dbReference type="EMBL" id="NDW04044.1"/>
    </source>
</evidence>
<sequence length="123" mass="13491">MTFLEKARTSWSPAPDWIEELALFADAQGLKGAALRTGVGGSTISQVLSKKYPGVLGNVEARVRGALMRETVDCPVLDEMRRDVCLNWQAKPFAATSSLRVSMFRACRSGCPHSKHTRGTDHE</sequence>
<name>A0A6N9SY85_9HYPH</name>
<gene>
    <name evidence="1" type="ORF">GTK09_06335</name>
</gene>
<organism evidence="1 2">
    <name type="scientific">Jiella pacifica</name>
    <dbReference type="NCBI Taxonomy" id="2696469"/>
    <lineage>
        <taxon>Bacteria</taxon>
        <taxon>Pseudomonadati</taxon>
        <taxon>Pseudomonadota</taxon>
        <taxon>Alphaproteobacteria</taxon>
        <taxon>Hyphomicrobiales</taxon>
        <taxon>Aurantimonadaceae</taxon>
        <taxon>Jiella</taxon>
    </lineage>
</organism>
<dbReference type="AlphaFoldDB" id="A0A6N9SY85"/>
<accession>A0A6N9SY85</accession>
<proteinExistence type="predicted"/>
<dbReference type="EMBL" id="JAAAMG010000004">
    <property type="protein sequence ID" value="NDW04044.1"/>
    <property type="molecule type" value="Genomic_DNA"/>
</dbReference>
<dbReference type="RefSeq" id="WP_163462041.1">
    <property type="nucleotide sequence ID" value="NZ_JAAAMG010000004.1"/>
</dbReference>
<evidence type="ECO:0000313" key="2">
    <source>
        <dbReference type="Proteomes" id="UP000469011"/>
    </source>
</evidence>